<proteinExistence type="predicted"/>
<protein>
    <recommendedName>
        <fullName evidence="5">K Homology domain-containing protein</fullName>
    </recommendedName>
</protein>
<evidence type="ECO:0000313" key="4">
    <source>
        <dbReference type="Proteomes" id="UP000663869"/>
    </source>
</evidence>
<dbReference type="Proteomes" id="UP000663869">
    <property type="component" value="Unassembled WGS sequence"/>
</dbReference>
<evidence type="ECO:0000313" key="1">
    <source>
        <dbReference type="EMBL" id="CAF3687019.1"/>
    </source>
</evidence>
<dbReference type="Proteomes" id="UP000663851">
    <property type="component" value="Unassembled WGS sequence"/>
</dbReference>
<dbReference type="SUPFAM" id="SSF54791">
    <property type="entry name" value="Eukaryotic type KH-domain (KH-domain type I)"/>
    <property type="match status" value="1"/>
</dbReference>
<dbReference type="InterPro" id="IPR036612">
    <property type="entry name" value="KH_dom_type_1_sf"/>
</dbReference>
<dbReference type="GO" id="GO:0003723">
    <property type="term" value="F:RNA binding"/>
    <property type="evidence" value="ECO:0007669"/>
    <property type="project" value="InterPro"/>
</dbReference>
<dbReference type="Proteomes" id="UP000663862">
    <property type="component" value="Unassembled WGS sequence"/>
</dbReference>
<accession>A0A818TU60</accession>
<gene>
    <name evidence="1" type="ORF">FME351_LOCUS26778</name>
    <name evidence="2" type="ORF">HFQ381_LOCUS11550</name>
    <name evidence="3" type="ORF">TSG867_LOCUS28538</name>
</gene>
<dbReference type="EMBL" id="CAJOBO010000669">
    <property type="protein sequence ID" value="CAF4269017.1"/>
    <property type="molecule type" value="Genomic_DNA"/>
</dbReference>
<comment type="caution">
    <text evidence="1">The sequence shown here is derived from an EMBL/GenBank/DDBJ whole genome shotgun (WGS) entry which is preliminary data.</text>
</comment>
<evidence type="ECO:0008006" key="5">
    <source>
        <dbReference type="Google" id="ProtNLM"/>
    </source>
</evidence>
<sequence length="333" mass="38075">MSTANHFQTHVLIHDKTSLTNDEIHLNSLLEQCLAYQLDTTKATIEGKFKLNKSLDNDESEISIDENNYQNKINDKSDFICRILVHKDAIDKIENLSLVQQYVEMKNAINETTPEQVLTTNGFHQLSVIEQILSTVYSSSSLNQCELRILIHQPYAPLILGKLGDRAKLLREKYSLHMLTIHPTCAPHSTERVLLMQGLSLEKILSCLEEIFIHINQTTYHSDEILHYDETNYDVSLTHEYGGFHSSEAITRHNVQHNQSHAQHGKFKEKENEGISRHSAFNAWNGSVATDTDHEFSIVKIGEDSIIREFWINHGQFRALLGPHGVRIAQIRS</sequence>
<dbReference type="EMBL" id="CAJOBQ010003626">
    <property type="protein sequence ID" value="CAF4612699.1"/>
    <property type="molecule type" value="Genomic_DNA"/>
</dbReference>
<reference evidence="1" key="1">
    <citation type="submission" date="2021-02" db="EMBL/GenBank/DDBJ databases">
        <authorList>
            <person name="Nowell W R."/>
        </authorList>
    </citation>
    <scope>NUCLEOTIDE SEQUENCE</scope>
</reference>
<evidence type="ECO:0000313" key="2">
    <source>
        <dbReference type="EMBL" id="CAF4269017.1"/>
    </source>
</evidence>
<dbReference type="AlphaFoldDB" id="A0A818TU60"/>
<dbReference type="EMBL" id="CAJNYU010003618">
    <property type="protein sequence ID" value="CAF3687019.1"/>
    <property type="molecule type" value="Genomic_DNA"/>
</dbReference>
<name>A0A818TU60_9BILA</name>
<organism evidence="1 4">
    <name type="scientific">Rotaria socialis</name>
    <dbReference type="NCBI Taxonomy" id="392032"/>
    <lineage>
        <taxon>Eukaryota</taxon>
        <taxon>Metazoa</taxon>
        <taxon>Spiralia</taxon>
        <taxon>Gnathifera</taxon>
        <taxon>Rotifera</taxon>
        <taxon>Eurotatoria</taxon>
        <taxon>Bdelloidea</taxon>
        <taxon>Philodinida</taxon>
        <taxon>Philodinidae</taxon>
        <taxon>Rotaria</taxon>
    </lineage>
</organism>
<evidence type="ECO:0000313" key="3">
    <source>
        <dbReference type="EMBL" id="CAF4612699.1"/>
    </source>
</evidence>